<dbReference type="RefSeq" id="WP_173087258.1">
    <property type="nucleotide sequence ID" value="NZ_BLTE01000035.1"/>
</dbReference>
<dbReference type="InterPro" id="IPR027598">
    <property type="entry name" value="Amphi-Trp_dom"/>
</dbReference>
<gene>
    <name evidence="2" type="ORF">NNJEOMEG_03998</name>
</gene>
<sequence length="75" mass="8016">MSDKTVLLDVEETMLRYDAAVALRKLADDLAQGTLPSAEGGVAVGETLKVEMKGKVKPKDAGVKGSLKVELSWRT</sequence>
<organism evidence="2 3">
    <name type="scientific">Fundidesulfovibrio magnetotacticus</name>
    <dbReference type="NCBI Taxonomy" id="2730080"/>
    <lineage>
        <taxon>Bacteria</taxon>
        <taxon>Pseudomonadati</taxon>
        <taxon>Thermodesulfobacteriota</taxon>
        <taxon>Desulfovibrionia</taxon>
        <taxon>Desulfovibrionales</taxon>
        <taxon>Desulfovibrionaceae</taxon>
        <taxon>Fundidesulfovibrio</taxon>
    </lineage>
</organism>
<dbReference type="NCBIfam" id="TIGR04354">
    <property type="entry name" value="amphi-Trp"/>
    <property type="match status" value="1"/>
</dbReference>
<accession>A0A6V8LUQ1</accession>
<keyword evidence="3" id="KW-1185">Reference proteome</keyword>
<feature type="domain" description="Amphi-Trp" evidence="1">
    <location>
        <begin position="2"/>
        <end position="74"/>
    </location>
</feature>
<dbReference type="Pfam" id="PF20068">
    <property type="entry name" value="Amphi-Trp"/>
    <property type="match status" value="1"/>
</dbReference>
<dbReference type="AlphaFoldDB" id="A0A6V8LUQ1"/>
<dbReference type="Proteomes" id="UP000494245">
    <property type="component" value="Unassembled WGS sequence"/>
</dbReference>
<dbReference type="EMBL" id="BLTE01000035">
    <property type="protein sequence ID" value="GFK96123.1"/>
    <property type="molecule type" value="Genomic_DNA"/>
</dbReference>
<evidence type="ECO:0000313" key="2">
    <source>
        <dbReference type="EMBL" id="GFK96123.1"/>
    </source>
</evidence>
<proteinExistence type="predicted"/>
<evidence type="ECO:0000259" key="1">
    <source>
        <dbReference type="Pfam" id="PF20068"/>
    </source>
</evidence>
<comment type="caution">
    <text evidence="2">The sequence shown here is derived from an EMBL/GenBank/DDBJ whole genome shotgun (WGS) entry which is preliminary data.</text>
</comment>
<protein>
    <recommendedName>
        <fullName evidence="1">Amphi-Trp domain-containing protein</fullName>
    </recommendedName>
</protein>
<name>A0A6V8LUQ1_9BACT</name>
<evidence type="ECO:0000313" key="3">
    <source>
        <dbReference type="Proteomes" id="UP000494245"/>
    </source>
</evidence>
<reference evidence="2 3" key="2">
    <citation type="submission" date="2020-05" db="EMBL/GenBank/DDBJ databases">
        <title>Draft genome sequence of Desulfovibrio sp. strainFSS-1.</title>
        <authorList>
            <person name="Shimoshige H."/>
            <person name="Kobayashi H."/>
            <person name="Maekawa T."/>
        </authorList>
    </citation>
    <scope>NUCLEOTIDE SEQUENCE [LARGE SCALE GENOMIC DNA]</scope>
    <source>
        <strain evidence="2 3">SIID29052-01</strain>
    </source>
</reference>
<reference evidence="2 3" key="1">
    <citation type="submission" date="2020-04" db="EMBL/GenBank/DDBJ databases">
        <authorList>
            <consortium name="Desulfovibrio sp. FSS-1 genome sequencing consortium"/>
            <person name="Shimoshige H."/>
            <person name="Kobayashi H."/>
            <person name="Maekawa T."/>
        </authorList>
    </citation>
    <scope>NUCLEOTIDE SEQUENCE [LARGE SCALE GENOMIC DNA]</scope>
    <source>
        <strain evidence="2 3">SIID29052-01</strain>
    </source>
</reference>